<dbReference type="Proteomes" id="UP000799441">
    <property type="component" value="Unassembled WGS sequence"/>
</dbReference>
<name>A0A9P4UNC6_9PEZI</name>
<dbReference type="PANTHER" id="PTHR38111:SF9">
    <property type="entry name" value="ZN(2)-C6 FUNGAL-TYPE DOMAIN-CONTAINING PROTEIN"/>
    <property type="match status" value="1"/>
</dbReference>
<reference evidence="3" key="1">
    <citation type="journal article" date="2020" name="Stud. Mycol.">
        <title>101 Dothideomycetes genomes: a test case for predicting lifestyles and emergence of pathogens.</title>
        <authorList>
            <person name="Haridas S."/>
            <person name="Albert R."/>
            <person name="Binder M."/>
            <person name="Bloem J."/>
            <person name="Labutti K."/>
            <person name="Salamov A."/>
            <person name="Andreopoulos B."/>
            <person name="Baker S."/>
            <person name="Barry K."/>
            <person name="Bills G."/>
            <person name="Bluhm B."/>
            <person name="Cannon C."/>
            <person name="Castanera R."/>
            <person name="Culley D."/>
            <person name="Daum C."/>
            <person name="Ezra D."/>
            <person name="Gonzalez J."/>
            <person name="Henrissat B."/>
            <person name="Kuo A."/>
            <person name="Liang C."/>
            <person name="Lipzen A."/>
            <person name="Lutzoni F."/>
            <person name="Magnuson J."/>
            <person name="Mondo S."/>
            <person name="Nolan M."/>
            <person name="Ohm R."/>
            <person name="Pangilinan J."/>
            <person name="Park H.-J."/>
            <person name="Ramirez L."/>
            <person name="Alfaro M."/>
            <person name="Sun H."/>
            <person name="Tritt A."/>
            <person name="Yoshinaga Y."/>
            <person name="Zwiers L.-H."/>
            <person name="Turgeon B."/>
            <person name="Goodwin S."/>
            <person name="Spatafora J."/>
            <person name="Crous P."/>
            <person name="Grigoriev I."/>
        </authorList>
    </citation>
    <scope>NUCLEOTIDE SEQUENCE</scope>
    <source>
        <strain evidence="3">CBS 116435</strain>
    </source>
</reference>
<dbReference type="InterPro" id="IPR053178">
    <property type="entry name" value="Osmoadaptation_assoc"/>
</dbReference>
<dbReference type="SMART" id="SM00066">
    <property type="entry name" value="GAL4"/>
    <property type="match status" value="1"/>
</dbReference>
<gene>
    <name evidence="3" type="ORF">K431DRAFT_287321</name>
</gene>
<sequence length="524" mass="59777">MQRSCLTCQKRRRGCDKAKPTCNTCNRDGQECLGYEHVRRPLFVNFNSANVSKQKRQVLKKAIRDRRGGLEKDEVCLVTGSMSNDATSDDSDAWNAVVNANSTSLSLVKMSGRCYEQSVDLSRGTNRVYVNKFLWSTECLYWPSRDFQTQCSVLWSHFELAHSRSSEAWAPRFKFLANKNQALDLALIALSTIRMSQDTKSNETRLLSLTAYDIGLKVYKLVYDHVCDTLSQDDPRIAEMAVTSLIFSMFEAMHESPKTIFQSGWMTSAPHLRGALKLMQVGGPSLFQHGGYHLVFQKLREMAVLCAFCNYEPSFLASVQWMNQPWHFATRSVRDRLHDISTQTTRLVAALLRPTSLYEDTIVADKENNPWVRLYQVCRRKVDDWQRKWESSLSASQKEVLAALKEEATTPRTLLLNPPTEDADTIFLYLEAVSLKLMLELCAARLSCTMKASYFESNREIALHLAESQTVLHTTAEMVERTLTLPVFRQNDSKEAGIVEGQCRSLFPAWTMIEYRRCISQGLI</sequence>
<dbReference type="PANTHER" id="PTHR38111">
    <property type="entry name" value="ZN(2)-C6 FUNGAL-TYPE DOMAIN-CONTAINING PROTEIN-RELATED"/>
    <property type="match status" value="1"/>
</dbReference>
<protein>
    <recommendedName>
        <fullName evidence="2">Zn(2)-C6 fungal-type domain-containing protein</fullName>
    </recommendedName>
</protein>
<keyword evidence="4" id="KW-1185">Reference proteome</keyword>
<dbReference type="GO" id="GO:0008270">
    <property type="term" value="F:zinc ion binding"/>
    <property type="evidence" value="ECO:0007669"/>
    <property type="project" value="InterPro"/>
</dbReference>
<dbReference type="OrthoDB" id="3525185at2759"/>
<evidence type="ECO:0000256" key="1">
    <source>
        <dbReference type="ARBA" id="ARBA00023242"/>
    </source>
</evidence>
<feature type="domain" description="Zn(2)-C6 fungal-type" evidence="2">
    <location>
        <begin position="4"/>
        <end position="32"/>
    </location>
</feature>
<accession>A0A9P4UNC6</accession>
<proteinExistence type="predicted"/>
<keyword evidence="1" id="KW-0539">Nucleus</keyword>
<dbReference type="PROSITE" id="PS50048">
    <property type="entry name" value="ZN2_CY6_FUNGAL_2"/>
    <property type="match status" value="1"/>
</dbReference>
<comment type="caution">
    <text evidence="3">The sequence shown here is derived from an EMBL/GenBank/DDBJ whole genome shotgun (WGS) entry which is preliminary data.</text>
</comment>
<dbReference type="Gene3D" id="4.10.240.10">
    <property type="entry name" value="Zn(2)-C6 fungal-type DNA-binding domain"/>
    <property type="match status" value="1"/>
</dbReference>
<dbReference type="SUPFAM" id="SSF57701">
    <property type="entry name" value="Zn2/Cys6 DNA-binding domain"/>
    <property type="match status" value="1"/>
</dbReference>
<dbReference type="GO" id="GO:0000981">
    <property type="term" value="F:DNA-binding transcription factor activity, RNA polymerase II-specific"/>
    <property type="evidence" value="ECO:0007669"/>
    <property type="project" value="InterPro"/>
</dbReference>
<dbReference type="InterPro" id="IPR036864">
    <property type="entry name" value="Zn2-C6_fun-type_DNA-bd_sf"/>
</dbReference>
<organism evidence="3 4">
    <name type="scientific">Polychaeton citri CBS 116435</name>
    <dbReference type="NCBI Taxonomy" id="1314669"/>
    <lineage>
        <taxon>Eukaryota</taxon>
        <taxon>Fungi</taxon>
        <taxon>Dikarya</taxon>
        <taxon>Ascomycota</taxon>
        <taxon>Pezizomycotina</taxon>
        <taxon>Dothideomycetes</taxon>
        <taxon>Dothideomycetidae</taxon>
        <taxon>Capnodiales</taxon>
        <taxon>Capnodiaceae</taxon>
        <taxon>Polychaeton</taxon>
    </lineage>
</organism>
<evidence type="ECO:0000313" key="4">
    <source>
        <dbReference type="Proteomes" id="UP000799441"/>
    </source>
</evidence>
<dbReference type="InterPro" id="IPR001138">
    <property type="entry name" value="Zn2Cys6_DnaBD"/>
</dbReference>
<evidence type="ECO:0000259" key="2">
    <source>
        <dbReference type="PROSITE" id="PS50048"/>
    </source>
</evidence>
<dbReference type="EMBL" id="MU003819">
    <property type="protein sequence ID" value="KAF2718860.1"/>
    <property type="molecule type" value="Genomic_DNA"/>
</dbReference>
<dbReference type="CDD" id="cd00067">
    <property type="entry name" value="GAL4"/>
    <property type="match status" value="1"/>
</dbReference>
<dbReference type="AlphaFoldDB" id="A0A9P4UNC6"/>
<evidence type="ECO:0000313" key="3">
    <source>
        <dbReference type="EMBL" id="KAF2718860.1"/>
    </source>
</evidence>